<evidence type="ECO:0000256" key="7">
    <source>
        <dbReference type="SAM" id="Coils"/>
    </source>
</evidence>
<gene>
    <name evidence="10" type="primary">TACC3</name>
</gene>
<evidence type="ECO:0000256" key="5">
    <source>
        <dbReference type="ARBA" id="ARBA00023054"/>
    </source>
</evidence>
<dbReference type="Pfam" id="PF05010">
    <property type="entry name" value="TACC_C"/>
    <property type="match status" value="1"/>
</dbReference>
<feature type="domain" description="Transforming acidic coiled-coil-containing protein C-terminal" evidence="9">
    <location>
        <begin position="664"/>
        <end position="861"/>
    </location>
</feature>
<accession>A0A3Q1J945</accession>
<keyword evidence="5 7" id="KW-0175">Coiled coil</keyword>
<dbReference type="OMA" id="HRAEEEC"/>
<feature type="compositionally biased region" description="Polar residues" evidence="8">
    <location>
        <begin position="282"/>
        <end position="293"/>
    </location>
</feature>
<dbReference type="Gene3D" id="1.20.5.1700">
    <property type="match status" value="1"/>
</dbReference>
<feature type="region of interest" description="Disordered" evidence="8">
    <location>
        <begin position="222"/>
        <end position="264"/>
    </location>
</feature>
<dbReference type="GO" id="GO:0021987">
    <property type="term" value="P:cerebral cortex development"/>
    <property type="evidence" value="ECO:0007669"/>
    <property type="project" value="TreeGrafter"/>
</dbReference>
<feature type="region of interest" description="Disordered" evidence="8">
    <location>
        <begin position="362"/>
        <end position="418"/>
    </location>
</feature>
<keyword evidence="3" id="KW-0963">Cytoplasm</keyword>
<comment type="subcellular location">
    <subcellularLocation>
        <location evidence="1">Cytoplasm</location>
        <location evidence="1">Cytoskeleton</location>
    </subcellularLocation>
</comment>
<dbReference type="GeneID" id="113159777"/>
<dbReference type="Proteomes" id="UP000265040">
    <property type="component" value="Chromosome 12"/>
</dbReference>
<dbReference type="InterPro" id="IPR039915">
    <property type="entry name" value="TACC"/>
</dbReference>
<dbReference type="Pfam" id="PF25777">
    <property type="entry name" value="Aurora-A_bind_TACC3"/>
    <property type="match status" value="1"/>
</dbReference>
<evidence type="ECO:0000256" key="6">
    <source>
        <dbReference type="ARBA" id="ARBA00023212"/>
    </source>
</evidence>
<dbReference type="GeneTree" id="ENSGT00940000158858"/>
<feature type="region of interest" description="Disordered" evidence="8">
    <location>
        <begin position="93"/>
        <end position="186"/>
    </location>
</feature>
<dbReference type="GO" id="GO:0005856">
    <property type="term" value="C:cytoskeleton"/>
    <property type="evidence" value="ECO:0007669"/>
    <property type="project" value="UniProtKB-SubCell"/>
</dbReference>
<organism evidence="10 11">
    <name type="scientific">Anabas testudineus</name>
    <name type="common">Climbing perch</name>
    <name type="synonym">Anthias testudineus</name>
    <dbReference type="NCBI Taxonomy" id="64144"/>
    <lineage>
        <taxon>Eukaryota</taxon>
        <taxon>Metazoa</taxon>
        <taxon>Chordata</taxon>
        <taxon>Craniata</taxon>
        <taxon>Vertebrata</taxon>
        <taxon>Euteleostomi</taxon>
        <taxon>Actinopterygii</taxon>
        <taxon>Neopterygii</taxon>
        <taxon>Teleostei</taxon>
        <taxon>Neoteleostei</taxon>
        <taxon>Acanthomorphata</taxon>
        <taxon>Anabantaria</taxon>
        <taxon>Anabantiformes</taxon>
        <taxon>Anabantoidei</taxon>
        <taxon>Anabantidae</taxon>
        <taxon>Anabas</taxon>
    </lineage>
</organism>
<feature type="compositionally biased region" description="Polar residues" evidence="8">
    <location>
        <begin position="439"/>
        <end position="449"/>
    </location>
</feature>
<dbReference type="PANTHER" id="PTHR13924:SF4">
    <property type="entry name" value="TRANSFORMING ACIDIC COILED-COIL-CONTAINING PROTEIN 3"/>
    <property type="match status" value="1"/>
</dbReference>
<dbReference type="Ensembl" id="ENSATET00000031943.2">
    <property type="protein sequence ID" value="ENSATEP00000031477.1"/>
    <property type="gene ID" value="ENSATEG00000021702.2"/>
</dbReference>
<feature type="compositionally biased region" description="Basic and acidic residues" evidence="8">
    <location>
        <begin position="157"/>
        <end position="168"/>
    </location>
</feature>
<dbReference type="GO" id="GO:0007052">
    <property type="term" value="P:mitotic spindle organization"/>
    <property type="evidence" value="ECO:0007669"/>
    <property type="project" value="InterPro"/>
</dbReference>
<evidence type="ECO:0000313" key="10">
    <source>
        <dbReference type="Ensembl" id="ENSATEP00000031477.1"/>
    </source>
</evidence>
<feature type="compositionally biased region" description="Basic and acidic residues" evidence="8">
    <location>
        <begin position="388"/>
        <end position="411"/>
    </location>
</feature>
<dbReference type="RefSeq" id="XP_026212464.1">
    <property type="nucleotide sequence ID" value="XM_026356679.1"/>
</dbReference>
<dbReference type="InterPro" id="IPR057663">
    <property type="entry name" value="TACC3_Aurora-A_bind"/>
</dbReference>
<reference evidence="10" key="1">
    <citation type="submission" date="2021-04" db="EMBL/GenBank/DDBJ databases">
        <authorList>
            <consortium name="Wellcome Sanger Institute Data Sharing"/>
        </authorList>
    </citation>
    <scope>NUCLEOTIDE SEQUENCE [LARGE SCALE GENOMIC DNA]</scope>
</reference>
<dbReference type="InterPro" id="IPR007707">
    <property type="entry name" value="TACC_C"/>
</dbReference>
<evidence type="ECO:0000313" key="11">
    <source>
        <dbReference type="Proteomes" id="UP000265040"/>
    </source>
</evidence>
<dbReference type="STRING" id="64144.ENSATEP00000031477"/>
<name>A0A3Q1J945_ANATE</name>
<dbReference type="FunCoup" id="A0A3Q1J945">
    <property type="interactions" value="1548"/>
</dbReference>
<feature type="region of interest" description="Disordered" evidence="8">
    <location>
        <begin position="282"/>
        <end position="311"/>
    </location>
</feature>
<sequence length="867" mass="95553">MSSVDVNDENRGVCPGGKHGTSSNDIFAIDQPTGRPSILRQTENLPNKTVPKGTKVCFQTPRRDPVTKRIVSPTKSAKMTSVDECAIAMEALNLDKTNVLSQEPSGKPDEPTQEAPSYPDDNMPIQSKGGYQLDFDNLEAMNPFQGSNKMALSPARPTDENFTKDQTESQHTNSENIIDEPTKMESALDETLPFTPSVENSLADVSTDISSTESSVVTVVKVPAIEEQDSCTATPDEKQPAKRSPSADQDKASGSFVEDTPLPVKGSYNLDFDDLYSINPFQTGGSKIKNSPVLTRKIPDSSPLVDEPQINEDKTAGVADVPEVGLQLPVQPEVTSVAAVKPPAAEPLPAVASSTEGSIKLEFGFDDGSNVKKKPPPKKFGKRPPGAKSKDLKPTSDEKPLKEAPVKHDASDVADLPVPKSLYSFDFDKFDDPNFNPFGTKTSINNSPKTSKKASPVLMETAVPEQTDEPEKEIACAGESVPASEPNPEVMTEHQASSDHDEGFKSELEQLDKSLPEASGLCQPEQKSQTDMAELNDEFVPGTMFMANDFDGQIDYLEQFGSSSFKESALRKQSLYLKFDPLLRESPKKSAGPAAQINAPRPVSLVSRLEIHQMEEKGTVNGPQKDDFKLVDADAPTPPMLESLVPPFPQPANTEDAIIEVLKYSQKDMDAAIARVQAEAQEKEEQWNAKYKKLHDDGQEMRKIIAEFELMIAKMMADQEKEREVAQAKLNAALLEKDQVSSDLNAMERSFSELFKRLEKYKDIVEGYKKNEETLKACAQDYLARIKKEEQRYQTLKAHAEEKIAHANEEIAEVRSKYKAEVSALQAQVRREQLKVQSLEKSLDQKEKEAEELTKLCDELITKVQKG</sequence>
<dbReference type="PANTHER" id="PTHR13924">
    <property type="entry name" value="TRANSFORMING ACIDIC COILED-COIL CONTAINING PROTEIN 1/2"/>
    <property type="match status" value="1"/>
</dbReference>
<evidence type="ECO:0000256" key="8">
    <source>
        <dbReference type="SAM" id="MobiDB-lite"/>
    </source>
</evidence>
<evidence type="ECO:0000256" key="4">
    <source>
        <dbReference type="ARBA" id="ARBA00022553"/>
    </source>
</evidence>
<dbReference type="OrthoDB" id="10255048at2759"/>
<evidence type="ECO:0000256" key="2">
    <source>
        <dbReference type="ARBA" id="ARBA00009423"/>
    </source>
</evidence>
<evidence type="ECO:0000256" key="3">
    <source>
        <dbReference type="ARBA" id="ARBA00022490"/>
    </source>
</evidence>
<evidence type="ECO:0000259" key="9">
    <source>
        <dbReference type="Pfam" id="PF05010"/>
    </source>
</evidence>
<dbReference type="FunFam" id="1.20.5.1700:FF:000001">
    <property type="entry name" value="Transforming acidic coiled-coil-containing protein 1 isoform 2"/>
    <property type="match status" value="1"/>
</dbReference>
<dbReference type="InParanoid" id="A0A3Q1J945"/>
<dbReference type="GO" id="GO:0005737">
    <property type="term" value="C:cytoplasm"/>
    <property type="evidence" value="ECO:0007669"/>
    <property type="project" value="TreeGrafter"/>
</dbReference>
<protein>
    <recommendedName>
        <fullName evidence="9">Transforming acidic coiled-coil-containing protein C-terminal domain-containing protein</fullName>
    </recommendedName>
</protein>
<dbReference type="AlphaFoldDB" id="A0A3Q1J945"/>
<feature type="region of interest" description="Disordered" evidence="8">
    <location>
        <begin position="434"/>
        <end position="504"/>
    </location>
</feature>
<feature type="coiled-coil region" evidence="7">
    <location>
        <begin position="666"/>
        <end position="738"/>
    </location>
</feature>
<feature type="region of interest" description="Disordered" evidence="8">
    <location>
        <begin position="1"/>
        <end position="78"/>
    </location>
</feature>
<keyword evidence="6" id="KW-0206">Cytoskeleton</keyword>
<keyword evidence="4" id="KW-0597">Phosphoprotein</keyword>
<feature type="compositionally biased region" description="Polar residues" evidence="8">
    <location>
        <begin position="95"/>
        <end position="104"/>
    </location>
</feature>
<reference evidence="10" key="2">
    <citation type="submission" date="2025-08" db="UniProtKB">
        <authorList>
            <consortium name="Ensembl"/>
        </authorList>
    </citation>
    <scope>IDENTIFICATION</scope>
</reference>
<dbReference type="GO" id="GO:0007097">
    <property type="term" value="P:nuclear migration"/>
    <property type="evidence" value="ECO:0007669"/>
    <property type="project" value="TreeGrafter"/>
</dbReference>
<keyword evidence="11" id="KW-1185">Reference proteome</keyword>
<feature type="coiled-coil region" evidence="7">
    <location>
        <begin position="779"/>
        <end position="863"/>
    </location>
</feature>
<reference evidence="10" key="3">
    <citation type="submission" date="2025-09" db="UniProtKB">
        <authorList>
            <consortium name="Ensembl"/>
        </authorList>
    </citation>
    <scope>IDENTIFICATION</scope>
</reference>
<comment type="similarity">
    <text evidence="2">Belongs to the TACC family.</text>
</comment>
<evidence type="ECO:0000256" key="1">
    <source>
        <dbReference type="ARBA" id="ARBA00004245"/>
    </source>
</evidence>
<feature type="compositionally biased region" description="Basic residues" evidence="8">
    <location>
        <begin position="371"/>
        <end position="382"/>
    </location>
</feature>
<proteinExistence type="inferred from homology"/>